<dbReference type="GO" id="GO:0005654">
    <property type="term" value="C:nucleoplasm"/>
    <property type="evidence" value="ECO:0007669"/>
    <property type="project" value="TreeGrafter"/>
</dbReference>
<name>A0A1K0GBR3_9BASI</name>
<feature type="compositionally biased region" description="Polar residues" evidence="1">
    <location>
        <begin position="236"/>
        <end position="245"/>
    </location>
</feature>
<dbReference type="InterPro" id="IPR003150">
    <property type="entry name" value="DNA-bd_RFX"/>
</dbReference>
<dbReference type="PANTHER" id="PTHR12656:SF5">
    <property type="entry name" value="TRITHORAX GROUP PROTEIN OSA"/>
    <property type="match status" value="1"/>
</dbReference>
<evidence type="ECO:0000313" key="6">
    <source>
        <dbReference type="Proteomes" id="UP000658997"/>
    </source>
</evidence>
<reference evidence="5" key="1">
    <citation type="submission" date="2016-04" db="EMBL/GenBank/DDBJ databases">
        <authorList>
            <person name="Guldener U."/>
            <person name="Guldener U."/>
        </authorList>
    </citation>
    <scope>NUCLEOTIDE SEQUENCE [LARGE SCALE GENOMIC DNA]</scope>
    <source>
        <strain evidence="5">UB2112</strain>
    </source>
</reference>
<dbReference type="SUPFAM" id="SSF48371">
    <property type="entry name" value="ARM repeat"/>
    <property type="match status" value="1"/>
</dbReference>
<dbReference type="GO" id="GO:0006338">
    <property type="term" value="P:chromatin remodeling"/>
    <property type="evidence" value="ECO:0007669"/>
    <property type="project" value="InterPro"/>
</dbReference>
<reference evidence="3" key="2">
    <citation type="submission" date="2016-04" db="EMBL/GenBank/DDBJ databases">
        <authorList>
            <person name="Evans L.H."/>
            <person name="Alamgir A."/>
            <person name="Owens N."/>
            <person name="Weber N.D."/>
            <person name="Virtaneva K."/>
            <person name="Barbian K."/>
            <person name="Babar A."/>
            <person name="Rosenke K."/>
        </authorList>
    </citation>
    <scope>NUCLEOTIDE SEQUENCE</scope>
    <source>
        <strain evidence="3">UB2112</strain>
    </source>
</reference>
<dbReference type="GO" id="GO:0016514">
    <property type="term" value="C:SWI/SNF complex"/>
    <property type="evidence" value="ECO:0007669"/>
    <property type="project" value="InterPro"/>
</dbReference>
<evidence type="ECO:0000313" key="4">
    <source>
        <dbReference type="EMBL" id="SYW84398.1"/>
    </source>
</evidence>
<dbReference type="InterPro" id="IPR016024">
    <property type="entry name" value="ARM-type_fold"/>
</dbReference>
<accession>A0A1K0GBR3</accession>
<feature type="region of interest" description="Disordered" evidence="1">
    <location>
        <begin position="222"/>
        <end position="250"/>
    </location>
</feature>
<feature type="region of interest" description="Disordered" evidence="1">
    <location>
        <begin position="1"/>
        <end position="98"/>
    </location>
</feature>
<dbReference type="GO" id="GO:0006357">
    <property type="term" value="P:regulation of transcription by RNA polymerase II"/>
    <property type="evidence" value="ECO:0007669"/>
    <property type="project" value="TreeGrafter"/>
</dbReference>
<dbReference type="OrthoDB" id="338531at2759"/>
<evidence type="ECO:0000256" key="1">
    <source>
        <dbReference type="SAM" id="MobiDB-lite"/>
    </source>
</evidence>
<proteinExistence type="predicted"/>
<dbReference type="GO" id="GO:0031491">
    <property type="term" value="F:nucleosome binding"/>
    <property type="evidence" value="ECO:0007669"/>
    <property type="project" value="TreeGrafter"/>
</dbReference>
<feature type="region of interest" description="Disordered" evidence="1">
    <location>
        <begin position="1039"/>
        <end position="1066"/>
    </location>
</feature>
<feature type="compositionally biased region" description="Polar residues" evidence="1">
    <location>
        <begin position="849"/>
        <end position="877"/>
    </location>
</feature>
<dbReference type="EMBL" id="ULHB01000173">
    <property type="protein sequence ID" value="SYW84398.1"/>
    <property type="molecule type" value="Genomic_DNA"/>
</dbReference>
<feature type="region of interest" description="Disordered" evidence="1">
    <location>
        <begin position="944"/>
        <end position="990"/>
    </location>
</feature>
<dbReference type="AlphaFoldDB" id="A0A1K0GBR3"/>
<dbReference type="GO" id="GO:0003677">
    <property type="term" value="F:DNA binding"/>
    <property type="evidence" value="ECO:0007669"/>
    <property type="project" value="InterPro"/>
</dbReference>
<evidence type="ECO:0000313" key="5">
    <source>
        <dbReference type="Proteomes" id="UP000179920"/>
    </source>
</evidence>
<feature type="compositionally biased region" description="Polar residues" evidence="1">
    <location>
        <begin position="887"/>
        <end position="899"/>
    </location>
</feature>
<feature type="region of interest" description="Disordered" evidence="1">
    <location>
        <begin position="509"/>
        <end position="537"/>
    </location>
</feature>
<feature type="region of interest" description="Disordered" evidence="1">
    <location>
        <begin position="104"/>
        <end position="123"/>
    </location>
</feature>
<reference evidence="4" key="3">
    <citation type="submission" date="2018-08" db="EMBL/GenBank/DDBJ databases">
        <authorList>
            <person name="Guldener U."/>
        </authorList>
    </citation>
    <scope>NUCLEOTIDE SEQUENCE</scope>
    <source>
        <strain evidence="4">UB2</strain>
    </source>
</reference>
<dbReference type="Proteomes" id="UP000179920">
    <property type="component" value="Chromosome XVIII"/>
</dbReference>
<dbReference type="Proteomes" id="UP000658997">
    <property type="component" value="Unassembled WGS sequence"/>
</dbReference>
<dbReference type="InterPro" id="IPR021906">
    <property type="entry name" value="BAF250/Osa"/>
</dbReference>
<feature type="domain" description="RFX-type winged-helix" evidence="2">
    <location>
        <begin position="625"/>
        <end position="702"/>
    </location>
</feature>
<feature type="compositionally biased region" description="Low complexity" evidence="1">
    <location>
        <begin position="525"/>
        <end position="537"/>
    </location>
</feature>
<dbReference type="EMBL" id="LT558134">
    <property type="protein sequence ID" value="SAM85498.1"/>
    <property type="molecule type" value="Genomic_DNA"/>
</dbReference>
<organism evidence="3 5">
    <name type="scientific">Ustilago bromivora</name>
    <dbReference type="NCBI Taxonomy" id="307758"/>
    <lineage>
        <taxon>Eukaryota</taxon>
        <taxon>Fungi</taxon>
        <taxon>Dikarya</taxon>
        <taxon>Basidiomycota</taxon>
        <taxon>Ustilaginomycotina</taxon>
        <taxon>Ustilaginomycetes</taxon>
        <taxon>Ustilaginales</taxon>
        <taxon>Ustilaginaceae</taxon>
        <taxon>Ustilago</taxon>
    </lineage>
</organism>
<sequence length="1066" mass="115381">MSYPQHPSPAGGPQYMAPSPGVIRSQNLPFLPSQPHQMPPSGQYPHPQPGFPSHQQQPYPVNPNQHRPIASLPLHARHMPAPQTPPSRPQPGAARPHTAMSMLQQRAGSARGPHAFADPSASFKRPKMVGDGYEAPYLLPGPSNRILLSLKSGLPNQIDWALSRLVLLTANHRDQAARDLTFDSVPGLADALLSYVRRIHAALTGEHPSKWDASFFEQPSEAPDVGIGAPGDAGHQGTSTRQSIPTKPPSDLTLAKLTSPSSDSILSFNPSHDPSHVVLMRRTLEAALALRNLATHGSNARSLASIKGIYALIRDVLQLPSTAVQILADAQQSQTDSGSAHEDGWLEIEGIAELRLYFLDILETLAPRLTLTRRATSGASAISASTTLNGHETALTTAKAVNEDATSPADVIFATLLSLALHTNDRSFLIGSLRCLTTLAANERNEAAFVEITLPNGQQSPGLLQRCVELLPLTQDTDLLEAALDLLYQLVCIGNNAIKVATALNLEPLRPHSPASRGTKERNGSADSHSANASNARATAKTAALVRLLSRNLQLGRSMWERSMPLKIPQQWLGSIPSRQVEAMRRQRELHFRIANETPQERSKRKRLTRQERQSLAGLQEPERGIAWMKLLFQRNPDKEVTQMEFWTAYKEEFQGDAVALQPAAELIRAVGIVFPQAAAMVVPKQDGQPQRFVIRGIDVKERDIDQLEPFRCRWSTCSSPVTSTLEAQRGHAKLHAQYASDGRCRWKRCDYDAKSDKTASEEEQTQVLVAHVLTHIKSADAGRADAKRDGRPKVVVDDDLRVVSRAEHTGEAAKLITTKTANGARVLRGKRDPDGVEITFTIDKAVSGQNGVDANGASNGNLAPSNATPSSGTLDNPGTYVFDVTRTPSSGNDDNLSPQGPAFTSILILRILARRAASLLQKAGSKRSNPSEGDEVAATIRGQGDEKFGLPLPANFSSSDRAKQGESGDGNAQDGVDAAGSMMGTEEEDYETTETWAVEAATRLLDAVEGVEEDLLHHSSQNDILSSYINETLLELSRRPAASSSGENSNGQVDPQVLRDEASLL</sequence>
<dbReference type="PROSITE" id="PS51526">
    <property type="entry name" value="RFX_DBD"/>
    <property type="match status" value="1"/>
</dbReference>
<dbReference type="PANTHER" id="PTHR12656">
    <property type="entry name" value="BRG-1 ASSOCIATED FACTOR 250 BAF250"/>
    <property type="match status" value="1"/>
</dbReference>
<gene>
    <name evidence="4" type="ORF">UBRO2_05498</name>
    <name evidence="3" type="ORF">UBRO_08071</name>
</gene>
<evidence type="ECO:0000259" key="2">
    <source>
        <dbReference type="PROSITE" id="PS51526"/>
    </source>
</evidence>
<feature type="compositionally biased region" description="Polar residues" evidence="1">
    <location>
        <begin position="1043"/>
        <end position="1054"/>
    </location>
</feature>
<dbReference type="GO" id="GO:0045893">
    <property type="term" value="P:positive regulation of DNA-templated transcription"/>
    <property type="evidence" value="ECO:0007669"/>
    <property type="project" value="TreeGrafter"/>
</dbReference>
<protein>
    <recommendedName>
        <fullName evidence="2">RFX-type winged-helix domain-containing protein</fullName>
    </recommendedName>
</protein>
<feature type="compositionally biased region" description="Polar residues" evidence="1">
    <location>
        <begin position="53"/>
        <end position="65"/>
    </location>
</feature>
<dbReference type="GO" id="GO:0035060">
    <property type="term" value="C:brahma complex"/>
    <property type="evidence" value="ECO:0007669"/>
    <property type="project" value="InterPro"/>
</dbReference>
<evidence type="ECO:0000313" key="3">
    <source>
        <dbReference type="EMBL" id="SAM85498.1"/>
    </source>
</evidence>
<keyword evidence="6" id="KW-1185">Reference proteome</keyword>
<feature type="region of interest" description="Disordered" evidence="1">
    <location>
        <begin position="849"/>
        <end position="901"/>
    </location>
</feature>